<dbReference type="PANTHER" id="PTHR11096">
    <property type="entry name" value="RNA 3' TERMINAL PHOSPHATE CYCLASE"/>
    <property type="match status" value="1"/>
</dbReference>
<sequence>MLIIDGSYGEGGGQIVRTAVSLSALTKIPVKIINIRSKRKNPGIRAQHLNAIKAVADLCNAKVKNLIMGSEQIEFIPDEISDRKIFIDIETAGSISLVLQALFIASIFNNVEVEIKGGSQQLRFSIKKCIILNCYG</sequence>
<dbReference type="PANTHER" id="PTHR11096:SF0">
    <property type="entry name" value="RNA 3'-TERMINAL PHOSPHATE CYCLASE"/>
    <property type="match status" value="1"/>
</dbReference>
<organism evidence="4">
    <name type="scientific">Thermodesulfovibrio aggregans</name>
    <dbReference type="NCBI Taxonomy" id="86166"/>
    <lineage>
        <taxon>Bacteria</taxon>
        <taxon>Pseudomonadati</taxon>
        <taxon>Nitrospirota</taxon>
        <taxon>Thermodesulfovibrionia</taxon>
        <taxon>Thermodesulfovibrionales</taxon>
        <taxon>Thermodesulfovibrionaceae</taxon>
        <taxon>Thermodesulfovibrio</taxon>
    </lineage>
</organism>
<evidence type="ECO:0000313" key="4">
    <source>
        <dbReference type="EMBL" id="HGH00227.1"/>
    </source>
</evidence>
<dbReference type="InterPro" id="IPR037136">
    <property type="entry name" value="RNA3'_phos_cyclase_dom_sf"/>
</dbReference>
<evidence type="ECO:0000259" key="3">
    <source>
        <dbReference type="Pfam" id="PF01137"/>
    </source>
</evidence>
<comment type="caution">
    <text evidence="4">The sequence shown here is derived from an EMBL/GenBank/DDBJ whole genome shotgun (WGS) entry which is preliminary data.</text>
</comment>
<dbReference type="SUPFAM" id="SSF55205">
    <property type="entry name" value="EPT/RTPC-like"/>
    <property type="match status" value="1"/>
</dbReference>
<evidence type="ECO:0000256" key="2">
    <source>
        <dbReference type="ARBA" id="ARBA00024481"/>
    </source>
</evidence>
<dbReference type="Pfam" id="PF01137">
    <property type="entry name" value="RTC"/>
    <property type="match status" value="1"/>
</dbReference>
<protein>
    <recommendedName>
        <fullName evidence="1">RNA 3'-terminal-phosphate cyclase (ATP)</fullName>
        <ecNumber evidence="1">6.5.1.4</ecNumber>
    </recommendedName>
</protein>
<dbReference type="AlphaFoldDB" id="A0A7C4EMH4"/>
<dbReference type="GO" id="GO:0003963">
    <property type="term" value="F:RNA-3'-phosphate cyclase activity"/>
    <property type="evidence" value="ECO:0007669"/>
    <property type="project" value="UniProtKB-EC"/>
</dbReference>
<dbReference type="EMBL" id="DTHO01000076">
    <property type="protein sequence ID" value="HGH00227.1"/>
    <property type="molecule type" value="Genomic_DNA"/>
</dbReference>
<proteinExistence type="predicted"/>
<dbReference type="InterPro" id="IPR013792">
    <property type="entry name" value="RNA3'P_cycl/enolpyr_Trfase_a/b"/>
</dbReference>
<evidence type="ECO:0000256" key="1">
    <source>
        <dbReference type="ARBA" id="ARBA00012725"/>
    </source>
</evidence>
<dbReference type="GO" id="GO:0006396">
    <property type="term" value="P:RNA processing"/>
    <property type="evidence" value="ECO:0007669"/>
    <property type="project" value="InterPro"/>
</dbReference>
<dbReference type="Gene3D" id="3.65.10.20">
    <property type="entry name" value="RNA 3'-terminal phosphate cyclase domain"/>
    <property type="match status" value="1"/>
</dbReference>
<gene>
    <name evidence="4" type="ORF">ENV75_07270</name>
</gene>
<comment type="catalytic activity">
    <reaction evidence="2">
        <text>a 3'-end 3'-phospho-ribonucleotide-RNA + ATP = a 3'-end 2',3'-cyclophospho-ribonucleotide-RNA + AMP + diphosphate</text>
        <dbReference type="Rhea" id="RHEA:23976"/>
        <dbReference type="Rhea" id="RHEA-COMP:10463"/>
        <dbReference type="Rhea" id="RHEA-COMP:10464"/>
        <dbReference type="ChEBI" id="CHEBI:30616"/>
        <dbReference type="ChEBI" id="CHEBI:33019"/>
        <dbReference type="ChEBI" id="CHEBI:83062"/>
        <dbReference type="ChEBI" id="CHEBI:83064"/>
        <dbReference type="ChEBI" id="CHEBI:456215"/>
        <dbReference type="EC" id="6.5.1.4"/>
    </reaction>
</comment>
<accession>A0A7C4EMH4</accession>
<name>A0A7C4EMH4_9BACT</name>
<dbReference type="EC" id="6.5.1.4" evidence="1"/>
<reference evidence="4" key="1">
    <citation type="journal article" date="2020" name="mSystems">
        <title>Genome- and Community-Level Interaction Insights into Carbon Utilization and Element Cycling Functions of Hydrothermarchaeota in Hydrothermal Sediment.</title>
        <authorList>
            <person name="Zhou Z."/>
            <person name="Liu Y."/>
            <person name="Xu W."/>
            <person name="Pan J."/>
            <person name="Luo Z.H."/>
            <person name="Li M."/>
        </authorList>
    </citation>
    <scope>NUCLEOTIDE SEQUENCE [LARGE SCALE GENOMIC DNA]</scope>
    <source>
        <strain evidence="4">SpSt-788</strain>
    </source>
</reference>
<dbReference type="InterPro" id="IPR000228">
    <property type="entry name" value="RNA3'_term_phos_cyc"/>
</dbReference>
<dbReference type="InterPro" id="IPR023797">
    <property type="entry name" value="RNA3'_phos_cyclase_dom"/>
</dbReference>
<feature type="domain" description="RNA 3'-terminal phosphate cyclase" evidence="3">
    <location>
        <begin position="8"/>
        <end position="120"/>
    </location>
</feature>